<sequence length="297" mass="32136">MHPLLLLPLLSAFLYALSSLFLKRGFEEGVGFIRTLFLSNLAMGILILGLLPFQTEPVHWDRIHLPLIAAVFFFLGQTFTFVAIRVGDVSVVTPTMGTKVIFVAILASLFFGHDLSFAGWMAVVLAGFAVALLGIGRNAAAAGKGVLPAIGWALLSSMFFATCDNLVSAWSIDFGRPAFVMVLFVSVSIFSLGLIPFFNAPLRSVSRKAWPWVLWGAGILGLQALLLGVALTYEDPTVTNTLYSSRGLWAVVLVSTIGLWFGNREGELPRWILAARLGGSLLILVAIYLMLFVAGVE</sequence>
<dbReference type="Proteomes" id="UP000525652">
    <property type="component" value="Unassembled WGS sequence"/>
</dbReference>
<dbReference type="EMBL" id="JACHVA010000141">
    <property type="protein sequence ID" value="MBC2604287.1"/>
    <property type="molecule type" value="Genomic_DNA"/>
</dbReference>
<keyword evidence="1" id="KW-0812">Transmembrane</keyword>
<feature type="transmembrane region" description="Helical" evidence="1">
    <location>
        <begin position="63"/>
        <end position="84"/>
    </location>
</feature>
<dbReference type="RefSeq" id="WP_185694901.1">
    <property type="nucleotide sequence ID" value="NZ_JACHVA010000141.1"/>
</dbReference>
<feature type="transmembrane region" description="Helical" evidence="1">
    <location>
        <begin position="6"/>
        <end position="22"/>
    </location>
</feature>
<feature type="transmembrane region" description="Helical" evidence="1">
    <location>
        <begin position="29"/>
        <end position="51"/>
    </location>
</feature>
<accession>A0A7X1B2E0</accession>
<feature type="transmembrane region" description="Helical" evidence="1">
    <location>
        <begin position="147"/>
        <end position="172"/>
    </location>
</feature>
<evidence type="ECO:0000313" key="3">
    <source>
        <dbReference type="EMBL" id="MBC2604287.1"/>
    </source>
</evidence>
<gene>
    <name evidence="3" type="ORF">H5P30_21105</name>
</gene>
<dbReference type="PANTHER" id="PTHR22911:SF137">
    <property type="entry name" value="SOLUTE CARRIER FAMILY 35 MEMBER G2-RELATED"/>
    <property type="match status" value="1"/>
</dbReference>
<evidence type="ECO:0000256" key="1">
    <source>
        <dbReference type="SAM" id="Phobius"/>
    </source>
</evidence>
<evidence type="ECO:0000313" key="4">
    <source>
        <dbReference type="Proteomes" id="UP000525652"/>
    </source>
</evidence>
<evidence type="ECO:0000259" key="2">
    <source>
        <dbReference type="Pfam" id="PF00892"/>
    </source>
</evidence>
<dbReference type="AlphaFoldDB" id="A0A7X1B2E0"/>
<reference evidence="3 4" key="1">
    <citation type="submission" date="2020-07" db="EMBL/GenBank/DDBJ databases">
        <authorList>
            <person name="Feng X."/>
        </authorList>
    </citation>
    <scope>NUCLEOTIDE SEQUENCE [LARGE SCALE GENOMIC DNA]</scope>
    <source>
        <strain evidence="3 4">JCM14086</strain>
    </source>
</reference>
<feature type="domain" description="EamA" evidence="2">
    <location>
        <begin position="5"/>
        <end position="133"/>
    </location>
</feature>
<feature type="transmembrane region" description="Helical" evidence="1">
    <location>
        <begin position="178"/>
        <end position="200"/>
    </location>
</feature>
<keyword evidence="4" id="KW-1185">Reference proteome</keyword>
<feature type="transmembrane region" description="Helical" evidence="1">
    <location>
        <begin position="91"/>
        <end position="111"/>
    </location>
</feature>
<proteinExistence type="predicted"/>
<keyword evidence="1" id="KW-0472">Membrane</keyword>
<keyword evidence="1" id="KW-1133">Transmembrane helix</keyword>
<feature type="transmembrane region" description="Helical" evidence="1">
    <location>
        <begin position="243"/>
        <end position="261"/>
    </location>
</feature>
<dbReference type="InterPro" id="IPR037185">
    <property type="entry name" value="EmrE-like"/>
</dbReference>
<feature type="transmembrane region" description="Helical" evidence="1">
    <location>
        <begin position="273"/>
        <end position="296"/>
    </location>
</feature>
<dbReference type="GO" id="GO:0016020">
    <property type="term" value="C:membrane"/>
    <property type="evidence" value="ECO:0007669"/>
    <property type="project" value="InterPro"/>
</dbReference>
<feature type="transmembrane region" description="Helical" evidence="1">
    <location>
        <begin position="212"/>
        <end position="231"/>
    </location>
</feature>
<feature type="transmembrane region" description="Helical" evidence="1">
    <location>
        <begin position="117"/>
        <end position="135"/>
    </location>
</feature>
<name>A0A7X1B2E0_9BACT</name>
<dbReference type="InterPro" id="IPR000620">
    <property type="entry name" value="EamA_dom"/>
</dbReference>
<dbReference type="SUPFAM" id="SSF103481">
    <property type="entry name" value="Multidrug resistance efflux transporter EmrE"/>
    <property type="match status" value="1"/>
</dbReference>
<protein>
    <submittedName>
        <fullName evidence="3">DMT family transporter</fullName>
    </submittedName>
</protein>
<organism evidence="3 4">
    <name type="scientific">Puniceicoccus vermicola</name>
    <dbReference type="NCBI Taxonomy" id="388746"/>
    <lineage>
        <taxon>Bacteria</taxon>
        <taxon>Pseudomonadati</taxon>
        <taxon>Verrucomicrobiota</taxon>
        <taxon>Opitutia</taxon>
        <taxon>Puniceicoccales</taxon>
        <taxon>Puniceicoccaceae</taxon>
        <taxon>Puniceicoccus</taxon>
    </lineage>
</organism>
<dbReference type="Pfam" id="PF00892">
    <property type="entry name" value="EamA"/>
    <property type="match status" value="1"/>
</dbReference>
<comment type="caution">
    <text evidence="3">The sequence shown here is derived from an EMBL/GenBank/DDBJ whole genome shotgun (WGS) entry which is preliminary data.</text>
</comment>
<dbReference type="PANTHER" id="PTHR22911">
    <property type="entry name" value="ACYL-MALONYL CONDENSING ENZYME-RELATED"/>
    <property type="match status" value="1"/>
</dbReference>